<accession>A0ABR1AF99</accession>
<keyword evidence="3" id="KW-1185">Reference proteome</keyword>
<organism evidence="2 3">
    <name type="scientific">Polyplax serrata</name>
    <name type="common">Common mouse louse</name>
    <dbReference type="NCBI Taxonomy" id="468196"/>
    <lineage>
        <taxon>Eukaryota</taxon>
        <taxon>Metazoa</taxon>
        <taxon>Ecdysozoa</taxon>
        <taxon>Arthropoda</taxon>
        <taxon>Hexapoda</taxon>
        <taxon>Insecta</taxon>
        <taxon>Pterygota</taxon>
        <taxon>Neoptera</taxon>
        <taxon>Paraneoptera</taxon>
        <taxon>Psocodea</taxon>
        <taxon>Troctomorpha</taxon>
        <taxon>Phthiraptera</taxon>
        <taxon>Anoplura</taxon>
        <taxon>Polyplacidae</taxon>
        <taxon>Polyplax</taxon>
    </lineage>
</organism>
<evidence type="ECO:0000313" key="3">
    <source>
        <dbReference type="Proteomes" id="UP001359485"/>
    </source>
</evidence>
<feature type="region of interest" description="Disordered" evidence="1">
    <location>
        <begin position="1"/>
        <end position="29"/>
    </location>
</feature>
<feature type="compositionally biased region" description="Basic and acidic residues" evidence="1">
    <location>
        <begin position="9"/>
        <end position="26"/>
    </location>
</feature>
<name>A0ABR1AF99_POLSC</name>
<comment type="caution">
    <text evidence="2">The sequence shown here is derived from an EMBL/GenBank/DDBJ whole genome shotgun (WGS) entry which is preliminary data.</text>
</comment>
<evidence type="ECO:0000256" key="1">
    <source>
        <dbReference type="SAM" id="MobiDB-lite"/>
    </source>
</evidence>
<sequence>MMKYVSDGIQKDKKPSRLKEKMKNDEENIGVRATPSDKAEAFANYLQEIFQPYLPENEAPPSSPVPDPEMNHSSIILNLQPAGVAEVASLTEMPDIIVTEVESIFAWISSNTMWPAPADFLDAHPAITKEAVPPDTTQPDYDCNCVLCQGPVTSDRFYYDVSYSTIRPLVPATHSRADLDNLHRLFHPEAKAAARLLAQG</sequence>
<evidence type="ECO:0000313" key="2">
    <source>
        <dbReference type="EMBL" id="KAK6618169.1"/>
    </source>
</evidence>
<proteinExistence type="predicted"/>
<dbReference type="Proteomes" id="UP001359485">
    <property type="component" value="Unassembled WGS sequence"/>
</dbReference>
<protein>
    <submittedName>
        <fullName evidence="2">Uncharacterized protein</fullName>
    </submittedName>
</protein>
<gene>
    <name evidence="2" type="ORF">RUM44_002620</name>
</gene>
<reference evidence="2 3" key="1">
    <citation type="submission" date="2023-09" db="EMBL/GenBank/DDBJ databases">
        <title>Genomes of two closely related lineages of the louse Polyplax serrata with different host specificities.</title>
        <authorList>
            <person name="Martinu J."/>
            <person name="Tarabai H."/>
            <person name="Stefka J."/>
            <person name="Hypsa V."/>
        </authorList>
    </citation>
    <scope>NUCLEOTIDE SEQUENCE [LARGE SCALE GENOMIC DNA]</scope>
    <source>
        <strain evidence="2">98ZLc_SE</strain>
    </source>
</reference>
<dbReference type="EMBL" id="JAWJWF010000050">
    <property type="protein sequence ID" value="KAK6618169.1"/>
    <property type="molecule type" value="Genomic_DNA"/>
</dbReference>